<feature type="active site" description="Proton acceptor" evidence="4">
    <location>
        <position position="68"/>
    </location>
</feature>
<dbReference type="InterPro" id="IPR029001">
    <property type="entry name" value="ITPase-like_fam"/>
</dbReference>
<comment type="caution">
    <text evidence="4">Lacks conserved residue(s) required for the propagation of feature annotation.</text>
</comment>
<evidence type="ECO:0000256" key="1">
    <source>
        <dbReference type="ARBA" id="ARBA00001968"/>
    </source>
</evidence>
<comment type="catalytic activity">
    <reaction evidence="4">
        <text>UTP + H2O = UMP + diphosphate + H(+)</text>
        <dbReference type="Rhea" id="RHEA:29395"/>
        <dbReference type="ChEBI" id="CHEBI:15377"/>
        <dbReference type="ChEBI" id="CHEBI:15378"/>
        <dbReference type="ChEBI" id="CHEBI:33019"/>
        <dbReference type="ChEBI" id="CHEBI:46398"/>
        <dbReference type="ChEBI" id="CHEBI:57865"/>
        <dbReference type="EC" id="3.6.1.9"/>
    </reaction>
</comment>
<dbReference type="Proteomes" id="UP001371305">
    <property type="component" value="Unassembled WGS sequence"/>
</dbReference>
<comment type="cofactor">
    <cofactor evidence="1 4">
        <name>a divalent metal cation</name>
        <dbReference type="ChEBI" id="CHEBI:60240"/>
    </cofactor>
</comment>
<feature type="site" description="Important for substrate specificity" evidence="4">
    <location>
        <position position="152"/>
    </location>
</feature>
<evidence type="ECO:0000256" key="3">
    <source>
        <dbReference type="ARBA" id="ARBA00023080"/>
    </source>
</evidence>
<dbReference type="SUPFAM" id="SSF52972">
    <property type="entry name" value="ITPase-like"/>
    <property type="match status" value="1"/>
</dbReference>
<dbReference type="HAMAP" id="MF_00528">
    <property type="entry name" value="Maf"/>
    <property type="match status" value="1"/>
</dbReference>
<comment type="catalytic activity">
    <reaction evidence="4">
        <text>dTTP + H2O = dTMP + diphosphate + H(+)</text>
        <dbReference type="Rhea" id="RHEA:28534"/>
        <dbReference type="ChEBI" id="CHEBI:15377"/>
        <dbReference type="ChEBI" id="CHEBI:15378"/>
        <dbReference type="ChEBI" id="CHEBI:33019"/>
        <dbReference type="ChEBI" id="CHEBI:37568"/>
        <dbReference type="ChEBI" id="CHEBI:63528"/>
        <dbReference type="EC" id="3.6.1.9"/>
    </reaction>
</comment>
<dbReference type="Gene3D" id="3.90.950.10">
    <property type="match status" value="1"/>
</dbReference>
<proteinExistence type="inferred from homology"/>
<dbReference type="PIRSF" id="PIRSF006305">
    <property type="entry name" value="Maf"/>
    <property type="match status" value="1"/>
</dbReference>
<comment type="caution">
    <text evidence="5">The sequence shown here is derived from an EMBL/GenBank/DDBJ whole genome shotgun (WGS) entry which is preliminary data.</text>
</comment>
<protein>
    <recommendedName>
        <fullName evidence="4">dTTP/UTP pyrophosphatase</fullName>
        <shortName evidence="4">dTTPase/UTPase</shortName>
        <ecNumber evidence="4">3.6.1.9</ecNumber>
    </recommendedName>
    <alternativeName>
        <fullName evidence="4">Nucleoside triphosphate pyrophosphatase</fullName>
    </alternativeName>
    <alternativeName>
        <fullName evidence="4">Nucleotide pyrophosphatase</fullName>
        <shortName evidence="4">Nucleotide PPase</shortName>
    </alternativeName>
</protein>
<dbReference type="PANTHER" id="PTHR43213">
    <property type="entry name" value="BIFUNCTIONAL DTTP/UTP PYROPHOSPHATASE/METHYLTRANSFERASE PROTEIN-RELATED"/>
    <property type="match status" value="1"/>
</dbReference>
<dbReference type="CDD" id="cd00555">
    <property type="entry name" value="Maf"/>
    <property type="match status" value="1"/>
</dbReference>
<dbReference type="GO" id="GO:0016787">
    <property type="term" value="F:hydrolase activity"/>
    <property type="evidence" value="ECO:0007669"/>
    <property type="project" value="UniProtKB-KW"/>
</dbReference>
<feature type="site" description="Important for substrate specificity" evidence="4">
    <location>
        <position position="11"/>
    </location>
</feature>
<keyword evidence="4" id="KW-0963">Cytoplasm</keyword>
<reference evidence="5 6" key="1">
    <citation type="submission" date="2024-04" db="EMBL/GenBank/DDBJ databases">
        <title>Luteolibacter sp. isolated from soil.</title>
        <authorList>
            <person name="An J."/>
        </authorList>
    </citation>
    <scope>NUCLEOTIDE SEQUENCE [LARGE SCALE GENOMIC DNA]</scope>
    <source>
        <strain evidence="5 6">Y139</strain>
    </source>
</reference>
<dbReference type="InterPro" id="IPR003697">
    <property type="entry name" value="Maf-like"/>
</dbReference>
<dbReference type="PANTHER" id="PTHR43213:SF5">
    <property type="entry name" value="BIFUNCTIONAL DTTP_UTP PYROPHOSPHATASE_METHYLTRANSFERASE PROTEIN-RELATED"/>
    <property type="match status" value="1"/>
</dbReference>
<accession>A0ABU9ASH8</accession>
<gene>
    <name evidence="5" type="ORF">WKV53_07555</name>
</gene>
<evidence type="ECO:0000313" key="6">
    <source>
        <dbReference type="Proteomes" id="UP001371305"/>
    </source>
</evidence>
<comment type="similarity">
    <text evidence="4">Belongs to the Maf family. YhdE subfamily.</text>
</comment>
<organism evidence="5 6">
    <name type="scientific">Luteolibacter soli</name>
    <dbReference type="NCBI Taxonomy" id="3135280"/>
    <lineage>
        <taxon>Bacteria</taxon>
        <taxon>Pseudomonadati</taxon>
        <taxon>Verrucomicrobiota</taxon>
        <taxon>Verrucomicrobiia</taxon>
        <taxon>Verrucomicrobiales</taxon>
        <taxon>Verrucomicrobiaceae</taxon>
        <taxon>Luteolibacter</taxon>
    </lineage>
</organism>
<keyword evidence="3 4" id="KW-0546">Nucleotide metabolism</keyword>
<dbReference type="EC" id="3.6.1.9" evidence="4"/>
<comment type="function">
    <text evidence="4">Nucleoside triphosphate pyrophosphatase that hydrolyzes dTTP and UTP. May have a dual role in cell division arrest and in preventing the incorporation of modified nucleotides into cellular nucleic acids.</text>
</comment>
<evidence type="ECO:0000313" key="5">
    <source>
        <dbReference type="EMBL" id="MEK7950345.1"/>
    </source>
</evidence>
<dbReference type="RefSeq" id="WP_341403841.1">
    <property type="nucleotide sequence ID" value="NZ_JBBUKT010000002.1"/>
</dbReference>
<dbReference type="Pfam" id="PF02545">
    <property type="entry name" value="Maf"/>
    <property type="match status" value="1"/>
</dbReference>
<keyword evidence="2 4" id="KW-0378">Hydrolase</keyword>
<evidence type="ECO:0000256" key="2">
    <source>
        <dbReference type="ARBA" id="ARBA00022801"/>
    </source>
</evidence>
<evidence type="ECO:0000256" key="4">
    <source>
        <dbReference type="HAMAP-Rule" id="MF_00528"/>
    </source>
</evidence>
<dbReference type="EMBL" id="JBBUKT010000002">
    <property type="protein sequence ID" value="MEK7950345.1"/>
    <property type="molecule type" value="Genomic_DNA"/>
</dbReference>
<keyword evidence="6" id="KW-1185">Reference proteome</keyword>
<name>A0ABU9ASH8_9BACT</name>
<sequence length="185" mass="20006">MNVILASASPRRRELLSATGMHFEVVTSPAEEIHDAAIPLDELCEKNAELKALAVAVDHPDAAVIGADTLVWIEGEPLGKPKDLDEARAMLRKLSGRPHTVCTGVCVVFPGGRVQRFHELTAVRFRELDDATIEAYFEKTNPLDKAGAYGIQDSGEMIVEGIEGAFDNVMGLPVARLVEMLGAEN</sequence>
<comment type="subcellular location">
    <subcellularLocation>
        <location evidence="4">Cytoplasm</location>
    </subcellularLocation>
</comment>
<feature type="site" description="Important for substrate specificity" evidence="4">
    <location>
        <position position="69"/>
    </location>
</feature>
<dbReference type="NCBIfam" id="TIGR00172">
    <property type="entry name" value="maf"/>
    <property type="match status" value="1"/>
</dbReference>